<dbReference type="Proteomes" id="UP001605036">
    <property type="component" value="Unassembled WGS sequence"/>
</dbReference>
<organism evidence="2 3">
    <name type="scientific">Riccia fluitans</name>
    <dbReference type="NCBI Taxonomy" id="41844"/>
    <lineage>
        <taxon>Eukaryota</taxon>
        <taxon>Viridiplantae</taxon>
        <taxon>Streptophyta</taxon>
        <taxon>Embryophyta</taxon>
        <taxon>Marchantiophyta</taxon>
        <taxon>Marchantiopsida</taxon>
        <taxon>Marchantiidae</taxon>
        <taxon>Marchantiales</taxon>
        <taxon>Ricciaceae</taxon>
        <taxon>Riccia</taxon>
    </lineage>
</organism>
<gene>
    <name evidence="2" type="ORF">R1flu_013729</name>
</gene>
<proteinExistence type="predicted"/>
<reference evidence="2 3" key="1">
    <citation type="submission" date="2024-09" db="EMBL/GenBank/DDBJ databases">
        <title>Chromosome-scale assembly of Riccia fluitans.</title>
        <authorList>
            <person name="Paukszto L."/>
            <person name="Sawicki J."/>
            <person name="Karawczyk K."/>
            <person name="Piernik-Szablinska J."/>
            <person name="Szczecinska M."/>
            <person name="Mazdziarz M."/>
        </authorList>
    </citation>
    <scope>NUCLEOTIDE SEQUENCE [LARGE SCALE GENOMIC DNA]</scope>
    <source>
        <strain evidence="2">Rf_01</strain>
        <tissue evidence="2">Aerial parts of the thallus</tissue>
    </source>
</reference>
<dbReference type="AlphaFoldDB" id="A0ABD1YE30"/>
<name>A0ABD1YE30_9MARC</name>
<protein>
    <recommendedName>
        <fullName evidence="4">Aluminum-activated malate transporter</fullName>
    </recommendedName>
</protein>
<keyword evidence="3" id="KW-1185">Reference proteome</keyword>
<sequence length="145" mass="16385">MRRRTKCTGQEFEGGKAEDLVERWRVPNYALSLKRSVSSIILSNKDVLESSLNEDAKQQLEKLKQGLESAEEVLKVLNSAHGIVPVLMGIASKKIRRAAKAIHESINLLTLHMSLHNARNSSEEKDKKNSFIESCPCLYLFQLCF</sequence>
<feature type="coiled-coil region" evidence="1">
    <location>
        <begin position="53"/>
        <end position="80"/>
    </location>
</feature>
<accession>A0ABD1YE30</accession>
<evidence type="ECO:0008006" key="4">
    <source>
        <dbReference type="Google" id="ProtNLM"/>
    </source>
</evidence>
<keyword evidence="1" id="KW-0175">Coiled coil</keyword>
<dbReference type="EMBL" id="JBHFFA010000004">
    <property type="protein sequence ID" value="KAL2629043.1"/>
    <property type="molecule type" value="Genomic_DNA"/>
</dbReference>
<evidence type="ECO:0000313" key="3">
    <source>
        <dbReference type="Proteomes" id="UP001605036"/>
    </source>
</evidence>
<evidence type="ECO:0000256" key="1">
    <source>
        <dbReference type="SAM" id="Coils"/>
    </source>
</evidence>
<evidence type="ECO:0000313" key="2">
    <source>
        <dbReference type="EMBL" id="KAL2629043.1"/>
    </source>
</evidence>
<comment type="caution">
    <text evidence="2">The sequence shown here is derived from an EMBL/GenBank/DDBJ whole genome shotgun (WGS) entry which is preliminary data.</text>
</comment>